<comment type="caution">
    <text evidence="2">The sequence shown here is derived from an EMBL/GenBank/DDBJ whole genome shotgun (WGS) entry which is preliminary data.</text>
</comment>
<accession>A0ABU6PY53</accession>
<evidence type="ECO:0000313" key="3">
    <source>
        <dbReference type="Proteomes" id="UP001343257"/>
    </source>
</evidence>
<dbReference type="Pfam" id="PF00188">
    <property type="entry name" value="CAP"/>
    <property type="match status" value="1"/>
</dbReference>
<dbReference type="InterPro" id="IPR035940">
    <property type="entry name" value="CAP_sf"/>
</dbReference>
<dbReference type="EMBL" id="JARTLD010000056">
    <property type="protein sequence ID" value="MED5019801.1"/>
    <property type="molecule type" value="Genomic_DNA"/>
</dbReference>
<dbReference type="PANTHER" id="PTHR31157:SF1">
    <property type="entry name" value="SCP DOMAIN-CONTAINING PROTEIN"/>
    <property type="match status" value="1"/>
</dbReference>
<dbReference type="CDD" id="cd05379">
    <property type="entry name" value="CAP_bacterial"/>
    <property type="match status" value="1"/>
</dbReference>
<evidence type="ECO:0000259" key="1">
    <source>
        <dbReference type="Pfam" id="PF00188"/>
    </source>
</evidence>
<sequence length="330" mass="35706">MLKKGGKLTAQGSGGRDIRLRRRARHLAVTAVAVAGMLLGNAAIAPHSYAAASSQPGITTEQSDALAYLNGVRAKLGLPSLKYNANMSTAAKLHALYYNANHEKTASQSAHNETKGLPGFTGVTVVDRLKASGWTPGPSGYMTGEVMHYGQTSIQGAIEGWMDTAYHREIILSHKYQEVGVGYAEGTAVLDMAGPYYPTSIKGGIAVYPYDGMKNVGLGFYGNENPNPLSQFKVKSSGYIISATTEKEMIWHTAKIRDEKGVDVPYFEELHSKDTLFLFPKSVLKKSHTYQVSLSYEMKGTPGKKQKVWSFTTGEASKQELQNADAASVK</sequence>
<dbReference type="Proteomes" id="UP001343257">
    <property type="component" value="Unassembled WGS sequence"/>
</dbReference>
<dbReference type="InterPro" id="IPR014044">
    <property type="entry name" value="CAP_dom"/>
</dbReference>
<evidence type="ECO:0000313" key="2">
    <source>
        <dbReference type="EMBL" id="MED5019801.1"/>
    </source>
</evidence>
<protein>
    <submittedName>
        <fullName evidence="2">CAP domain-containing protein</fullName>
    </submittedName>
</protein>
<proteinExistence type="predicted"/>
<name>A0ABU6PY53_9BACL</name>
<gene>
    <name evidence="2" type="ORF">P9847_21145</name>
</gene>
<dbReference type="PANTHER" id="PTHR31157">
    <property type="entry name" value="SCP DOMAIN-CONTAINING PROTEIN"/>
    <property type="match status" value="1"/>
</dbReference>
<dbReference type="RefSeq" id="WP_328280977.1">
    <property type="nucleotide sequence ID" value="NZ_JARTLD010000056.1"/>
</dbReference>
<dbReference type="SUPFAM" id="SSF55797">
    <property type="entry name" value="PR-1-like"/>
    <property type="match status" value="1"/>
</dbReference>
<reference evidence="2 3" key="1">
    <citation type="submission" date="2023-03" db="EMBL/GenBank/DDBJ databases">
        <title>Bacillus Genome Sequencing.</title>
        <authorList>
            <person name="Dunlap C."/>
        </authorList>
    </citation>
    <scope>NUCLEOTIDE SEQUENCE [LARGE SCALE GENOMIC DNA]</scope>
    <source>
        <strain evidence="2 3">NRS-52</strain>
    </source>
</reference>
<keyword evidence="3" id="KW-1185">Reference proteome</keyword>
<organism evidence="2 3">
    <name type="scientific">Paenibacillus chibensis</name>
    <dbReference type="NCBI Taxonomy" id="59846"/>
    <lineage>
        <taxon>Bacteria</taxon>
        <taxon>Bacillati</taxon>
        <taxon>Bacillota</taxon>
        <taxon>Bacilli</taxon>
        <taxon>Bacillales</taxon>
        <taxon>Paenibacillaceae</taxon>
        <taxon>Paenibacillus</taxon>
    </lineage>
</organism>
<dbReference type="Gene3D" id="3.40.33.10">
    <property type="entry name" value="CAP"/>
    <property type="match status" value="1"/>
</dbReference>
<feature type="domain" description="SCP" evidence="1">
    <location>
        <begin position="66"/>
        <end position="188"/>
    </location>
</feature>